<dbReference type="PANTHER" id="PTHR47234">
    <property type="match status" value="1"/>
</dbReference>
<dbReference type="Gene3D" id="2.40.170.20">
    <property type="entry name" value="TonB-dependent receptor, beta-barrel domain"/>
    <property type="match status" value="1"/>
</dbReference>
<reference evidence="13 16" key="2">
    <citation type="submission" date="2018-01" db="EMBL/GenBank/DDBJ databases">
        <title>Complete genome sequence of Caulobacter flavus RHGG3.</title>
        <authorList>
            <person name="Yang E."/>
        </authorList>
    </citation>
    <scope>NUCLEOTIDE SEQUENCE [LARGE SCALE GENOMIC DNA]</scope>
    <source>
        <strain evidence="13 16">RHGG3</strain>
    </source>
</reference>
<evidence type="ECO:0000256" key="6">
    <source>
        <dbReference type="ARBA" id="ARBA00023136"/>
    </source>
</evidence>
<dbReference type="AlphaFoldDB" id="A0A2N5CMU1"/>
<dbReference type="Gene3D" id="2.170.130.10">
    <property type="entry name" value="TonB-dependent receptor, plug domain"/>
    <property type="match status" value="1"/>
</dbReference>
<dbReference type="Proteomes" id="UP000234483">
    <property type="component" value="Unassembled WGS sequence"/>
</dbReference>
<evidence type="ECO:0000256" key="9">
    <source>
        <dbReference type="RuleBase" id="RU003357"/>
    </source>
</evidence>
<sequence length="940" mass="99125">MTRKRLLTTTIISGLAIAAASAGVASAQTAPEGEATEIEAVVVTGSRIARQDYVANSPISTVTSEAIQAAGSTTTEDVLNRLPQVMPGLTAASNNPSDGTATVDLRGVGASRTLVLVNGHRMNPSTRANTVDLNNIPTALIDKVEIVTGGASAVYGSDALSGVVNFQLKKNFEGVEVGTQWTGTEIGDGKTTNTYVLIGANSPDGKGNVTAYANYYSRDKILPNADRPWSLVSNAGGSGTGVTGAASAIGTNPFGGSTSSPLNVRYGFNADGTPRPFVNTLAGDRYNFSPVNNLLSPGERFNITALGNYEITDRLTATAELFYSDSRNSAQLAPTPATAIQIPYNNAFVSPALAALLATRPNPTAPIFFDRRMAEVGPRVETRDSDLYQINLGLKADLGHGWTGEAFYSFGRTEFRVGVQNDVSRSKVAAAIASGPGASTTSCSTASLALFPTCAPLNMFGAGTISPAAASFIRLNFSDLTVFERNVGSVYATGPLFKLPAGDLSVAVGAEWREDSLAFTPDAAKNSGDIFGFNAERAVGGASSVGELYAEAVVPLVADVTGVQYLGLELGGRYSDYSSVGSVYSYKVGLEYKPISDIKLRAMFQKASRAPSVFELYQSGDQGFPAVLDPCTTVNPGTGAARTLSAAVRTFCTAQLGYDPVAGNFVAQNTQTESFFYGNPSLNEEKSETVTFGVVWQPSFISGLSATVDYYDIKIDDYIGTIKGGVSGIVNDCFASGNLTSSACFDSGINLPLIYRDAAGNLKARAPLGNVSSLQTKGIDVAVSYGWAVPWAGGVWGDKLQFDLSTTYLDSYELDGIEYKGTIGAYNISASLPEWKASLRVGYDVGPVRLAYTGTYVGKMDNQGNIPDFEDGGYNTVKAFMYHDVSARWAVNDNVEVFGGVRNLGDKKPPVFDNSPDGNTDPNTYDILGRSYFLGAKLRF</sequence>
<keyword evidence="16" id="KW-1185">Reference proteome</keyword>
<evidence type="ECO:0000256" key="1">
    <source>
        <dbReference type="ARBA" id="ARBA00004571"/>
    </source>
</evidence>
<evidence type="ECO:0000256" key="8">
    <source>
        <dbReference type="PROSITE-ProRule" id="PRU01360"/>
    </source>
</evidence>
<dbReference type="PROSITE" id="PS52016">
    <property type="entry name" value="TONB_DEPENDENT_REC_3"/>
    <property type="match status" value="1"/>
</dbReference>
<protein>
    <recommendedName>
        <fullName evidence="17">TonB-dependent receptor</fullName>
    </recommendedName>
</protein>
<dbReference type="KEGG" id="cfh:C1707_12605"/>
<evidence type="ECO:0000313" key="14">
    <source>
        <dbReference type="EMBL" id="PLR07450.1"/>
    </source>
</evidence>
<dbReference type="EMBL" id="CP026100">
    <property type="protein sequence ID" value="AYV47033.1"/>
    <property type="molecule type" value="Genomic_DNA"/>
</dbReference>
<feature type="signal peptide" evidence="10">
    <location>
        <begin position="1"/>
        <end position="27"/>
    </location>
</feature>
<keyword evidence="3 8" id="KW-1134">Transmembrane beta strand</keyword>
<comment type="subcellular location">
    <subcellularLocation>
        <location evidence="1 8">Cell outer membrane</location>
        <topology evidence="1 8">Multi-pass membrane protein</topology>
    </subcellularLocation>
</comment>
<dbReference type="InterPro" id="IPR037066">
    <property type="entry name" value="Plug_dom_sf"/>
</dbReference>
<dbReference type="EMBL" id="PJRQ01000045">
    <property type="protein sequence ID" value="PLR07450.1"/>
    <property type="molecule type" value="Genomic_DNA"/>
</dbReference>
<feature type="domain" description="TonB-dependent receptor-like beta-barrel" evidence="11">
    <location>
        <begin position="382"/>
        <end position="904"/>
    </location>
</feature>
<dbReference type="InterPro" id="IPR000531">
    <property type="entry name" value="Beta-barrel_TonB"/>
</dbReference>
<organism evidence="14 15">
    <name type="scientific">Caulobacter flavus</name>
    <dbReference type="NCBI Taxonomy" id="1679497"/>
    <lineage>
        <taxon>Bacteria</taxon>
        <taxon>Pseudomonadati</taxon>
        <taxon>Pseudomonadota</taxon>
        <taxon>Alphaproteobacteria</taxon>
        <taxon>Caulobacterales</taxon>
        <taxon>Caulobacteraceae</taxon>
        <taxon>Caulobacter</taxon>
    </lineage>
</organism>
<name>A0A2N5CMU1_9CAUL</name>
<evidence type="ECO:0000256" key="10">
    <source>
        <dbReference type="SAM" id="SignalP"/>
    </source>
</evidence>
<dbReference type="InterPro" id="IPR036942">
    <property type="entry name" value="Beta-barrel_TonB_sf"/>
</dbReference>
<comment type="similarity">
    <text evidence="8 9">Belongs to the TonB-dependent receptor family.</text>
</comment>
<feature type="domain" description="TonB-dependent receptor plug" evidence="12">
    <location>
        <begin position="57"/>
        <end position="163"/>
    </location>
</feature>
<feature type="chain" id="PRO_5044577664" description="TonB-dependent receptor" evidence="10">
    <location>
        <begin position="28"/>
        <end position="940"/>
    </location>
</feature>
<gene>
    <name evidence="13" type="ORF">C1707_12605</name>
    <name evidence="14" type="ORF">CFHF_22745</name>
</gene>
<evidence type="ECO:0000313" key="16">
    <source>
        <dbReference type="Proteomes" id="UP000281192"/>
    </source>
</evidence>
<dbReference type="Pfam" id="PF07715">
    <property type="entry name" value="Plug"/>
    <property type="match status" value="1"/>
</dbReference>
<dbReference type="RefSeq" id="WP_101715216.1">
    <property type="nucleotide sequence ID" value="NZ_CP026100.1"/>
</dbReference>
<dbReference type="PANTHER" id="PTHR47234:SF2">
    <property type="entry name" value="TONB-DEPENDENT RECEPTOR"/>
    <property type="match status" value="1"/>
</dbReference>
<evidence type="ECO:0000259" key="12">
    <source>
        <dbReference type="Pfam" id="PF07715"/>
    </source>
</evidence>
<evidence type="ECO:0000313" key="13">
    <source>
        <dbReference type="EMBL" id="AYV47033.1"/>
    </source>
</evidence>
<dbReference type="InterPro" id="IPR039426">
    <property type="entry name" value="TonB-dep_rcpt-like"/>
</dbReference>
<evidence type="ECO:0000256" key="2">
    <source>
        <dbReference type="ARBA" id="ARBA00022448"/>
    </source>
</evidence>
<evidence type="ECO:0000256" key="4">
    <source>
        <dbReference type="ARBA" id="ARBA00022692"/>
    </source>
</evidence>
<keyword evidence="6 8" id="KW-0472">Membrane</keyword>
<evidence type="ECO:0000259" key="11">
    <source>
        <dbReference type="Pfam" id="PF00593"/>
    </source>
</evidence>
<proteinExistence type="inferred from homology"/>
<dbReference type="OrthoDB" id="7051241at2"/>
<evidence type="ECO:0000313" key="15">
    <source>
        <dbReference type="Proteomes" id="UP000234483"/>
    </source>
</evidence>
<dbReference type="Pfam" id="PF00593">
    <property type="entry name" value="TonB_dep_Rec_b-barrel"/>
    <property type="match status" value="1"/>
</dbReference>
<accession>A0A2N5CMU1</accession>
<dbReference type="SUPFAM" id="SSF56935">
    <property type="entry name" value="Porins"/>
    <property type="match status" value="1"/>
</dbReference>
<dbReference type="InterPro" id="IPR012910">
    <property type="entry name" value="Plug_dom"/>
</dbReference>
<keyword evidence="7 8" id="KW-0998">Cell outer membrane</keyword>
<evidence type="ECO:0000256" key="7">
    <source>
        <dbReference type="ARBA" id="ARBA00023237"/>
    </source>
</evidence>
<dbReference type="Proteomes" id="UP000281192">
    <property type="component" value="Chromosome"/>
</dbReference>
<evidence type="ECO:0008006" key="17">
    <source>
        <dbReference type="Google" id="ProtNLM"/>
    </source>
</evidence>
<keyword evidence="10" id="KW-0732">Signal</keyword>
<evidence type="ECO:0000256" key="3">
    <source>
        <dbReference type="ARBA" id="ARBA00022452"/>
    </source>
</evidence>
<keyword evidence="4 8" id="KW-0812">Transmembrane</keyword>
<reference evidence="14 15" key="1">
    <citation type="submission" date="2017-12" db="EMBL/GenBank/DDBJ databases">
        <title>The genome sequence of Caulobacter flavus CGMCC1 15093.</title>
        <authorList>
            <person name="Gao J."/>
            <person name="Mao X."/>
            <person name="Sun J."/>
        </authorList>
    </citation>
    <scope>NUCLEOTIDE SEQUENCE [LARGE SCALE GENOMIC DNA]</scope>
    <source>
        <strain evidence="14 15">CGMCC1 15093</strain>
    </source>
</reference>
<keyword evidence="2 8" id="KW-0813">Transport</keyword>
<evidence type="ECO:0000256" key="5">
    <source>
        <dbReference type="ARBA" id="ARBA00023077"/>
    </source>
</evidence>
<keyword evidence="5 9" id="KW-0798">TonB box</keyword>
<dbReference type="GO" id="GO:0009279">
    <property type="term" value="C:cell outer membrane"/>
    <property type="evidence" value="ECO:0007669"/>
    <property type="project" value="UniProtKB-SubCell"/>
</dbReference>